<evidence type="ECO:0000256" key="6">
    <source>
        <dbReference type="ARBA" id="ARBA00005139"/>
    </source>
</evidence>
<comment type="catalytic activity">
    <reaction evidence="26">
        <text>L-homoserine + NADP(+) = L-aspartate 4-semialdehyde + NADPH + H(+)</text>
        <dbReference type="Rhea" id="RHEA:15761"/>
        <dbReference type="ChEBI" id="CHEBI:15378"/>
        <dbReference type="ChEBI" id="CHEBI:57476"/>
        <dbReference type="ChEBI" id="CHEBI:57783"/>
        <dbReference type="ChEBI" id="CHEBI:58349"/>
        <dbReference type="ChEBI" id="CHEBI:537519"/>
        <dbReference type="EC" id="1.1.1.3"/>
    </reaction>
    <physiologicalReaction direction="right-to-left" evidence="26">
        <dbReference type="Rhea" id="RHEA:15763"/>
    </physiologicalReaction>
</comment>
<evidence type="ECO:0000256" key="19">
    <source>
        <dbReference type="ARBA" id="ARBA00023027"/>
    </source>
</evidence>
<evidence type="ECO:0000256" key="9">
    <source>
        <dbReference type="ARBA" id="ARBA00011881"/>
    </source>
</evidence>
<evidence type="ECO:0000256" key="14">
    <source>
        <dbReference type="ARBA" id="ARBA00022741"/>
    </source>
</evidence>
<dbReference type="PROSITE" id="PS00324">
    <property type="entry name" value="ASPARTOKINASE"/>
    <property type="match status" value="1"/>
</dbReference>
<evidence type="ECO:0000256" key="2">
    <source>
        <dbReference type="ARBA" id="ARBA00004766"/>
    </source>
</evidence>
<evidence type="ECO:0000256" key="5">
    <source>
        <dbReference type="ARBA" id="ARBA00005062"/>
    </source>
</evidence>
<dbReference type="Gene3D" id="1.20.120.1320">
    <property type="entry name" value="Aspartokinase, catalytic domain"/>
    <property type="match status" value="1"/>
</dbReference>
<keyword evidence="18 28" id="KW-0560">Oxidoreductase</keyword>
<keyword evidence="11 28" id="KW-0808">Transferase</keyword>
<dbReference type="InterPro" id="IPR001048">
    <property type="entry name" value="Asp/Glu/Uridylate_kinase"/>
</dbReference>
<dbReference type="InterPro" id="IPR036291">
    <property type="entry name" value="NAD(P)-bd_dom_sf"/>
</dbReference>
<keyword evidence="14" id="KW-0547">Nucleotide-binding</keyword>
<dbReference type="InterPro" id="IPR001341">
    <property type="entry name" value="Asp_kinase"/>
</dbReference>
<keyword evidence="15 28" id="KW-0418">Kinase</keyword>
<keyword evidence="10" id="KW-0028">Amino-acid biosynthesis</keyword>
<comment type="caution">
    <text evidence="28">The sequence shown here is derived from an EMBL/GenBank/DDBJ whole genome shotgun (WGS) entry which is preliminary data.</text>
</comment>
<comment type="subunit">
    <text evidence="9">Homotetramer.</text>
</comment>
<name>A0ABS0EHX3_9FLAO</name>
<dbReference type="InterPro" id="IPR049638">
    <property type="entry name" value="AK-HD"/>
</dbReference>
<comment type="similarity">
    <text evidence="8">In the N-terminal section; belongs to the aspartokinase family.</text>
</comment>
<keyword evidence="20" id="KW-0915">Sodium</keyword>
<reference evidence="28 29" key="1">
    <citation type="submission" date="2020-11" db="EMBL/GenBank/DDBJ databases">
        <title>Winogradskyella marina sp. nov., isolated from marine sediment.</title>
        <authorList>
            <person name="Bo J."/>
            <person name="Wang S."/>
            <person name="Song X."/>
            <person name="Du Z."/>
        </authorList>
    </citation>
    <scope>NUCLEOTIDE SEQUENCE [LARGE SCALE GENOMIC DNA]</scope>
    <source>
        <strain evidence="28 29">F6397</strain>
    </source>
</reference>
<dbReference type="Pfam" id="PF00696">
    <property type="entry name" value="AA_kinase"/>
    <property type="match status" value="1"/>
</dbReference>
<evidence type="ECO:0000313" key="28">
    <source>
        <dbReference type="EMBL" id="MBF8150053.1"/>
    </source>
</evidence>
<dbReference type="Pfam" id="PF03447">
    <property type="entry name" value="NAD_binding_3"/>
    <property type="match status" value="1"/>
</dbReference>
<dbReference type="InterPro" id="IPR002912">
    <property type="entry name" value="ACT_dom"/>
</dbReference>
<sequence length="824" mass="90442">MKVLKFGGTSVGSAENINKVISILDQQSKTTNIAVVVSAVGGITDKLLEAASLACDKNLDYKQKYDTIWSIHNSVIEGLFSNTKNDKALQKQQDELQELVSEKLNALKSLLNGIYLINELSPKTKDKLLSFGEDLSSTIIYHTLHSRSVDATLKNSQELITTDANFNNATVNFKITNPKIQSFFESNSKAIVLLPGFVSKSVNGDITTLGRGGSDYTAAIIAAAMEVDELQIWTDVSGMYTTNPKLVKQAAPIVELSYKEAVELSHFGAKVLYPPTVMPVLKKKIPIVIKNTLDPEAIGTTITQNVTPNGNSPVKGISNIDNVALLTLQGNGMVGVPGFSKRLFETLAQEKINIILITQSSSEHTICIGISDFDAQRAKEAVDAVFEYEITLHKIDPIVLETNLSIIAVIGDKMKNHQGISGKMFSTLGKNNVNIRAIAQGASERNISAVIHKNDVKKALNSLHEQFFEIKTKQINLFITGVGNVGERLIEQIKQQKAYLKENFKISLRVAGLSNSRTMVVNDDGVNLKNWKKELENGEKARLDGFFEHAKNLNLRNSVFIDITANEAVSNMYSHYLKESISVVACNKIACSGNIEYYNELKALSRQYNAAFLFETNVGAGLPVLDTLGHLIASGDKVNTIQAVLSGSLNFIFNNFNAETTFHDIVKQAQQEGYTEPDPRIDLSGIDVARKVLILARESGHAVELSDLTSESFLTEKASNSDTVDDFFQTLIEDESYYQGLFKSAQDNNCQLKFVAEFNDGKAKVGLQEIPEGHPFYNLKGKDNIVMFYTQRYPEQPLIIKGAGAGADVTASGLFADIIRIANN</sequence>
<dbReference type="PANTHER" id="PTHR43070">
    <property type="match status" value="1"/>
</dbReference>
<dbReference type="PIRSF" id="PIRSF000727">
    <property type="entry name" value="ThrA"/>
    <property type="match status" value="1"/>
</dbReference>
<evidence type="ECO:0000256" key="4">
    <source>
        <dbReference type="ARBA" id="ARBA00005056"/>
    </source>
</evidence>
<dbReference type="PANTHER" id="PTHR43070:SF5">
    <property type="entry name" value="HOMOSERINE DEHYDROGENASE"/>
    <property type="match status" value="1"/>
</dbReference>
<dbReference type="Proteomes" id="UP000611215">
    <property type="component" value="Unassembled WGS sequence"/>
</dbReference>
<dbReference type="Gene3D" id="3.40.1160.10">
    <property type="entry name" value="Acetylglutamate kinase-like"/>
    <property type="match status" value="1"/>
</dbReference>
<dbReference type="NCBIfam" id="NF006959">
    <property type="entry name" value="PRK09436.1"/>
    <property type="match status" value="1"/>
</dbReference>
<evidence type="ECO:0000256" key="23">
    <source>
        <dbReference type="ARBA" id="ARBA00023268"/>
    </source>
</evidence>
<keyword evidence="13" id="KW-0479">Metal-binding</keyword>
<keyword evidence="19" id="KW-0520">NAD</keyword>
<dbReference type="Gene3D" id="3.30.360.10">
    <property type="entry name" value="Dihydrodipicolinate Reductase, domain 2"/>
    <property type="match status" value="1"/>
</dbReference>
<evidence type="ECO:0000256" key="13">
    <source>
        <dbReference type="ARBA" id="ARBA00022723"/>
    </source>
</evidence>
<evidence type="ECO:0000256" key="22">
    <source>
        <dbReference type="ARBA" id="ARBA00023167"/>
    </source>
</evidence>
<dbReference type="PROSITE" id="PS01042">
    <property type="entry name" value="HOMOSER_DHGENASE"/>
    <property type="match status" value="1"/>
</dbReference>
<evidence type="ECO:0000256" key="24">
    <source>
        <dbReference type="ARBA" id="ARBA00044938"/>
    </source>
</evidence>
<comment type="pathway">
    <text evidence="5">Amino-acid biosynthesis; L-methionine biosynthesis via de novo pathway; L-homoserine from L-aspartate: step 3/3.</text>
</comment>
<evidence type="ECO:0000256" key="17">
    <source>
        <dbReference type="ARBA" id="ARBA00022857"/>
    </source>
</evidence>
<dbReference type="PROSITE" id="PS51671">
    <property type="entry name" value="ACT"/>
    <property type="match status" value="1"/>
</dbReference>
<dbReference type="InterPro" id="IPR045865">
    <property type="entry name" value="ACT-like_dom_sf"/>
</dbReference>
<comment type="pathway">
    <text evidence="3">Amino-acid biosynthesis; L-methionine biosynthesis via de novo pathway; L-homoserine from L-aspartate: step 1/3.</text>
</comment>
<dbReference type="SUPFAM" id="SSF55021">
    <property type="entry name" value="ACT-like"/>
    <property type="match status" value="2"/>
</dbReference>
<dbReference type="InterPro" id="IPR018042">
    <property type="entry name" value="Aspartate_kinase_CS"/>
</dbReference>
<dbReference type="EC" id="2.7.2.4" evidence="28"/>
<accession>A0ABS0EHX3</accession>
<evidence type="ECO:0000256" key="7">
    <source>
        <dbReference type="ARBA" id="ARBA00007952"/>
    </source>
</evidence>
<keyword evidence="22" id="KW-0486">Methionine biosynthesis</keyword>
<dbReference type="GO" id="GO:0004412">
    <property type="term" value="F:homoserine dehydrogenase activity"/>
    <property type="evidence" value="ECO:0007669"/>
    <property type="project" value="UniProtKB-EC"/>
</dbReference>
<dbReference type="SUPFAM" id="SSF53633">
    <property type="entry name" value="Carbamate kinase-like"/>
    <property type="match status" value="1"/>
</dbReference>
<evidence type="ECO:0000256" key="3">
    <source>
        <dbReference type="ARBA" id="ARBA00004986"/>
    </source>
</evidence>
<dbReference type="InterPro" id="IPR005106">
    <property type="entry name" value="Asp/hSer_DH_NAD-bd"/>
</dbReference>
<evidence type="ECO:0000256" key="21">
    <source>
        <dbReference type="ARBA" id="ARBA00023154"/>
    </source>
</evidence>
<comment type="pathway">
    <text evidence="6">Amino-acid biosynthesis; L-threonine biosynthesis; L-threonine from L-aspartate: step 1/5.</text>
</comment>
<evidence type="ECO:0000256" key="16">
    <source>
        <dbReference type="ARBA" id="ARBA00022840"/>
    </source>
</evidence>
<dbReference type="SUPFAM" id="SSF51735">
    <property type="entry name" value="NAD(P)-binding Rossmann-fold domains"/>
    <property type="match status" value="1"/>
</dbReference>
<evidence type="ECO:0000256" key="20">
    <source>
        <dbReference type="ARBA" id="ARBA00023053"/>
    </source>
</evidence>
<evidence type="ECO:0000256" key="18">
    <source>
        <dbReference type="ARBA" id="ARBA00023002"/>
    </source>
</evidence>
<comment type="pathway">
    <text evidence="2">Amino-acid biosynthesis; L-lysine biosynthesis via DAP pathway; (S)-tetrahydrodipicolinate from L-aspartate: step 1/4.</text>
</comment>
<dbReference type="InterPro" id="IPR054352">
    <property type="entry name" value="ACT_Aspartokinase"/>
</dbReference>
<dbReference type="InterPro" id="IPR001342">
    <property type="entry name" value="HDH_cat"/>
</dbReference>
<dbReference type="CDD" id="cd04921">
    <property type="entry name" value="ACT_AKi-HSDH-ThrA-like_1"/>
    <property type="match status" value="1"/>
</dbReference>
<dbReference type="CDD" id="cd04922">
    <property type="entry name" value="ACT_AKi-HSDH-ThrA_2"/>
    <property type="match status" value="1"/>
</dbReference>
<evidence type="ECO:0000256" key="8">
    <source>
        <dbReference type="ARBA" id="ARBA00010046"/>
    </source>
</evidence>
<dbReference type="Gene3D" id="3.30.2130.10">
    <property type="entry name" value="VC0802-like"/>
    <property type="match status" value="1"/>
</dbReference>
<keyword evidence="21" id="KW-0457">Lysine biosynthesis</keyword>
<evidence type="ECO:0000259" key="27">
    <source>
        <dbReference type="PROSITE" id="PS51671"/>
    </source>
</evidence>
<dbReference type="Gene3D" id="3.40.50.720">
    <property type="entry name" value="NAD(P)-binding Rossmann-like Domain"/>
    <property type="match status" value="1"/>
</dbReference>
<feature type="domain" description="ACT" evidence="27">
    <location>
        <begin position="409"/>
        <end position="482"/>
    </location>
</feature>
<comment type="similarity">
    <text evidence="7">In the C-terminal section; belongs to the homoserine dehydrogenase family.</text>
</comment>
<comment type="catalytic activity">
    <reaction evidence="25">
        <text>L-aspartate + ATP = 4-phospho-L-aspartate + ADP</text>
        <dbReference type="Rhea" id="RHEA:23776"/>
        <dbReference type="ChEBI" id="CHEBI:29991"/>
        <dbReference type="ChEBI" id="CHEBI:30616"/>
        <dbReference type="ChEBI" id="CHEBI:57535"/>
        <dbReference type="ChEBI" id="CHEBI:456216"/>
        <dbReference type="EC" id="2.7.2.4"/>
    </reaction>
    <physiologicalReaction direction="left-to-right" evidence="25">
        <dbReference type="Rhea" id="RHEA:23777"/>
    </physiologicalReaction>
</comment>
<keyword evidence="12" id="KW-0791">Threonine biosynthesis</keyword>
<keyword evidence="29" id="KW-1185">Reference proteome</keyword>
<dbReference type="InterPro" id="IPR036393">
    <property type="entry name" value="AceGlu_kinase-like_sf"/>
</dbReference>
<organism evidence="28 29">
    <name type="scientific">Winogradskyella marina</name>
    <dbReference type="NCBI Taxonomy" id="2785530"/>
    <lineage>
        <taxon>Bacteria</taxon>
        <taxon>Pseudomonadati</taxon>
        <taxon>Bacteroidota</taxon>
        <taxon>Flavobacteriia</taxon>
        <taxon>Flavobacteriales</taxon>
        <taxon>Flavobacteriaceae</taxon>
        <taxon>Winogradskyella</taxon>
    </lineage>
</organism>
<evidence type="ECO:0000256" key="25">
    <source>
        <dbReference type="ARBA" id="ARBA00048561"/>
    </source>
</evidence>
<dbReference type="InterPro" id="IPR019811">
    <property type="entry name" value="HDH_CS"/>
</dbReference>
<dbReference type="Pfam" id="PF22468">
    <property type="entry name" value="ACT_9"/>
    <property type="match status" value="2"/>
</dbReference>
<dbReference type="GO" id="GO:0004072">
    <property type="term" value="F:aspartate kinase activity"/>
    <property type="evidence" value="ECO:0007669"/>
    <property type="project" value="UniProtKB-EC"/>
</dbReference>
<evidence type="ECO:0000256" key="1">
    <source>
        <dbReference type="ARBA" id="ARBA00001920"/>
    </source>
</evidence>
<dbReference type="CDD" id="cd04243">
    <property type="entry name" value="AAK_AK-HSDH-like"/>
    <property type="match status" value="1"/>
</dbReference>
<dbReference type="Pfam" id="PF00742">
    <property type="entry name" value="Homoserine_dh"/>
    <property type="match status" value="1"/>
</dbReference>
<proteinExistence type="inferred from homology"/>
<dbReference type="RefSeq" id="WP_195871324.1">
    <property type="nucleotide sequence ID" value="NZ_JADOET010000006.1"/>
</dbReference>
<evidence type="ECO:0000313" key="29">
    <source>
        <dbReference type="Proteomes" id="UP000611215"/>
    </source>
</evidence>
<gene>
    <name evidence="28" type="primary">thrA</name>
    <name evidence="28" type="ORF">ITJ86_09110</name>
</gene>
<evidence type="ECO:0000256" key="12">
    <source>
        <dbReference type="ARBA" id="ARBA00022697"/>
    </source>
</evidence>
<dbReference type="InterPro" id="IPR011147">
    <property type="entry name" value="Bifunc_Aspkin/hSer_DH"/>
</dbReference>
<dbReference type="NCBIfam" id="TIGR00657">
    <property type="entry name" value="asp_kinases"/>
    <property type="match status" value="1"/>
</dbReference>
<keyword evidence="23" id="KW-0511">Multifunctional enzyme</keyword>
<keyword evidence="17" id="KW-0521">NADP</keyword>
<dbReference type="EMBL" id="JADOET010000006">
    <property type="protein sequence ID" value="MBF8150053.1"/>
    <property type="molecule type" value="Genomic_DNA"/>
</dbReference>
<comment type="function">
    <text evidence="24">Bifunctional aspartate kinase and homoserine dehydrogenase that catalyzes the first and the third steps toward the synthesis of lysine, methionine and threonine from aspartate.</text>
</comment>
<evidence type="ECO:0000256" key="10">
    <source>
        <dbReference type="ARBA" id="ARBA00022605"/>
    </source>
</evidence>
<dbReference type="SUPFAM" id="SSF55347">
    <property type="entry name" value="Glyceraldehyde-3-phosphate dehydrogenase-like, C-terminal domain"/>
    <property type="match status" value="1"/>
</dbReference>
<evidence type="ECO:0000256" key="11">
    <source>
        <dbReference type="ARBA" id="ARBA00022679"/>
    </source>
</evidence>
<keyword evidence="16" id="KW-0067">ATP-binding</keyword>
<comment type="pathway">
    <text evidence="4">Amino-acid biosynthesis; L-threonine biosynthesis; L-threonine from L-aspartate: step 3/5.</text>
</comment>
<dbReference type="InterPro" id="IPR042199">
    <property type="entry name" value="AsparK_Bifunc_asparK/hSer_DH"/>
</dbReference>
<protein>
    <submittedName>
        <fullName evidence="28">Bifunctional aspartate kinase/homoserine dehydrogenase I</fullName>
        <ecNumber evidence="28">1.1.1.3</ecNumber>
        <ecNumber evidence="28">2.7.2.4</ecNumber>
    </submittedName>
</protein>
<evidence type="ECO:0000256" key="15">
    <source>
        <dbReference type="ARBA" id="ARBA00022777"/>
    </source>
</evidence>
<dbReference type="EC" id="1.1.1.3" evidence="28"/>
<comment type="cofactor">
    <cofactor evidence="1">
        <name>a metal cation</name>
        <dbReference type="ChEBI" id="CHEBI:25213"/>
    </cofactor>
</comment>
<evidence type="ECO:0000256" key="26">
    <source>
        <dbReference type="ARBA" id="ARBA00048841"/>
    </source>
</evidence>